<dbReference type="Proteomes" id="UP001174691">
    <property type="component" value="Unassembled WGS sequence"/>
</dbReference>
<gene>
    <name evidence="1" type="ORF">NKR19_g6869</name>
</gene>
<name>A0AA38RP13_9PEZI</name>
<keyword evidence="2" id="KW-1185">Reference proteome</keyword>
<dbReference type="EMBL" id="JANBVN010000112">
    <property type="protein sequence ID" value="KAJ9143289.1"/>
    <property type="molecule type" value="Genomic_DNA"/>
</dbReference>
<comment type="caution">
    <text evidence="1">The sequence shown here is derived from an EMBL/GenBank/DDBJ whole genome shotgun (WGS) entry which is preliminary data.</text>
</comment>
<proteinExistence type="predicted"/>
<accession>A0AA38RP13</accession>
<sequence>MSETPRHNVDFPLDGRLLDSVSDEELVELFDRAPRLHEFSTTKIFRIPKPLVLKGGPNVAASQARNMVFAAESLRLPVSKVHRSFTASVPQSYSDESEDGHFIVMDYIAGSTLEEAYSFVEMVLSKLSDRHDQLARRKAAIAYGLSTGRLL</sequence>
<protein>
    <recommendedName>
        <fullName evidence="3">Aminoglycoside phosphotransferase domain-containing protein</fullName>
    </recommendedName>
</protein>
<reference evidence="1" key="1">
    <citation type="submission" date="2022-07" db="EMBL/GenBank/DDBJ databases">
        <title>Fungi with potential for degradation of polypropylene.</title>
        <authorList>
            <person name="Gostincar C."/>
        </authorList>
    </citation>
    <scope>NUCLEOTIDE SEQUENCE</scope>
    <source>
        <strain evidence="1">EXF-13287</strain>
    </source>
</reference>
<evidence type="ECO:0000313" key="2">
    <source>
        <dbReference type="Proteomes" id="UP001174691"/>
    </source>
</evidence>
<evidence type="ECO:0008006" key="3">
    <source>
        <dbReference type="Google" id="ProtNLM"/>
    </source>
</evidence>
<evidence type="ECO:0000313" key="1">
    <source>
        <dbReference type="EMBL" id="KAJ9143289.1"/>
    </source>
</evidence>
<organism evidence="1 2">
    <name type="scientific">Coniochaeta hoffmannii</name>
    <dbReference type="NCBI Taxonomy" id="91930"/>
    <lineage>
        <taxon>Eukaryota</taxon>
        <taxon>Fungi</taxon>
        <taxon>Dikarya</taxon>
        <taxon>Ascomycota</taxon>
        <taxon>Pezizomycotina</taxon>
        <taxon>Sordariomycetes</taxon>
        <taxon>Sordariomycetidae</taxon>
        <taxon>Coniochaetales</taxon>
        <taxon>Coniochaetaceae</taxon>
        <taxon>Coniochaeta</taxon>
    </lineage>
</organism>
<dbReference type="AlphaFoldDB" id="A0AA38RP13"/>